<keyword evidence="3" id="KW-1185">Reference proteome</keyword>
<gene>
    <name evidence="2" type="ORF">THAOC_26913</name>
</gene>
<comment type="caution">
    <text evidence="2">The sequence shown here is derived from an EMBL/GenBank/DDBJ whole genome shotgun (WGS) entry which is preliminary data.</text>
</comment>
<evidence type="ECO:0000313" key="2">
    <source>
        <dbReference type="EMBL" id="EJK53616.1"/>
    </source>
</evidence>
<dbReference type="OrthoDB" id="206966at2759"/>
<sequence length="191" mass="20111">MPKERSECPIICGGCVLAASDAGLDEKCPFCRAPSLGGWNPYIEQLKVRAAKDDPEALSELGKHFIVGKYVPKDLDKGFELATCMVSLPSRSDLGEYKDLDVQRWLDGLLLARGFQNRVPISSILSVPTMRASTGGATGSGSLSAWTGIGLWTGLGERECAWGGVGGWPQSDAASSGREAGSVLGIHPASS</sequence>
<reference evidence="2 3" key="1">
    <citation type="journal article" date="2012" name="Genome Biol.">
        <title>Genome and low-iron response of an oceanic diatom adapted to chronic iron limitation.</title>
        <authorList>
            <person name="Lommer M."/>
            <person name="Specht M."/>
            <person name="Roy A.S."/>
            <person name="Kraemer L."/>
            <person name="Andreson R."/>
            <person name="Gutowska M.A."/>
            <person name="Wolf J."/>
            <person name="Bergner S.V."/>
            <person name="Schilhabel M.B."/>
            <person name="Klostermeier U.C."/>
            <person name="Beiko R.G."/>
            <person name="Rosenstiel P."/>
            <person name="Hippler M."/>
            <person name="Laroche J."/>
        </authorList>
    </citation>
    <scope>NUCLEOTIDE SEQUENCE [LARGE SCALE GENOMIC DNA]</scope>
    <source>
        <strain evidence="2 3">CCMP1005</strain>
    </source>
</reference>
<feature type="region of interest" description="Disordered" evidence="1">
    <location>
        <begin position="171"/>
        <end position="191"/>
    </location>
</feature>
<proteinExistence type="predicted"/>
<organism evidence="2 3">
    <name type="scientific">Thalassiosira oceanica</name>
    <name type="common">Marine diatom</name>
    <dbReference type="NCBI Taxonomy" id="159749"/>
    <lineage>
        <taxon>Eukaryota</taxon>
        <taxon>Sar</taxon>
        <taxon>Stramenopiles</taxon>
        <taxon>Ochrophyta</taxon>
        <taxon>Bacillariophyta</taxon>
        <taxon>Coscinodiscophyceae</taxon>
        <taxon>Thalassiosirophycidae</taxon>
        <taxon>Thalassiosirales</taxon>
        <taxon>Thalassiosiraceae</taxon>
        <taxon>Thalassiosira</taxon>
    </lineage>
</organism>
<protein>
    <recommendedName>
        <fullName evidence="4">RING-type domain-containing protein</fullName>
    </recommendedName>
</protein>
<evidence type="ECO:0000313" key="3">
    <source>
        <dbReference type="Proteomes" id="UP000266841"/>
    </source>
</evidence>
<accession>K0RXN6</accession>
<name>K0RXN6_THAOC</name>
<evidence type="ECO:0000256" key="1">
    <source>
        <dbReference type="SAM" id="MobiDB-lite"/>
    </source>
</evidence>
<feature type="non-terminal residue" evidence="2">
    <location>
        <position position="191"/>
    </location>
</feature>
<dbReference type="AlphaFoldDB" id="K0RXN6"/>
<dbReference type="Proteomes" id="UP000266841">
    <property type="component" value="Unassembled WGS sequence"/>
</dbReference>
<evidence type="ECO:0008006" key="4">
    <source>
        <dbReference type="Google" id="ProtNLM"/>
    </source>
</evidence>
<dbReference type="EMBL" id="AGNL01037426">
    <property type="protein sequence ID" value="EJK53616.1"/>
    <property type="molecule type" value="Genomic_DNA"/>
</dbReference>